<evidence type="ECO:0000313" key="1">
    <source>
        <dbReference type="EMBL" id="GGE34052.1"/>
    </source>
</evidence>
<dbReference type="InterPro" id="IPR022224">
    <property type="entry name" value="DUF3750"/>
</dbReference>
<evidence type="ECO:0008006" key="3">
    <source>
        <dbReference type="Google" id="ProtNLM"/>
    </source>
</evidence>
<evidence type="ECO:0000313" key="2">
    <source>
        <dbReference type="Proteomes" id="UP000602745"/>
    </source>
</evidence>
<dbReference type="AlphaFoldDB" id="A0A8J2YFR4"/>
<accession>A0A8J2YFR4</accession>
<organism evidence="1 2">
    <name type="scientific">Agaricicola taiwanensis</name>
    <dbReference type="NCBI Taxonomy" id="591372"/>
    <lineage>
        <taxon>Bacteria</taxon>
        <taxon>Pseudomonadati</taxon>
        <taxon>Pseudomonadota</taxon>
        <taxon>Alphaproteobacteria</taxon>
        <taxon>Rhodobacterales</taxon>
        <taxon>Paracoccaceae</taxon>
        <taxon>Agaricicola</taxon>
    </lineage>
</organism>
<proteinExistence type="predicted"/>
<name>A0A8J2YFR4_9RHOB</name>
<gene>
    <name evidence="1" type="ORF">GCM10007276_09260</name>
</gene>
<dbReference type="EMBL" id="BMCP01000001">
    <property type="protein sequence ID" value="GGE34052.1"/>
    <property type="molecule type" value="Genomic_DNA"/>
</dbReference>
<reference evidence="1" key="1">
    <citation type="journal article" date="2014" name="Int. J. Syst. Evol. Microbiol.">
        <title>Complete genome sequence of Corynebacterium casei LMG S-19264T (=DSM 44701T), isolated from a smear-ripened cheese.</title>
        <authorList>
            <consortium name="US DOE Joint Genome Institute (JGI-PGF)"/>
            <person name="Walter F."/>
            <person name="Albersmeier A."/>
            <person name="Kalinowski J."/>
            <person name="Ruckert C."/>
        </authorList>
    </citation>
    <scope>NUCLEOTIDE SEQUENCE</scope>
    <source>
        <strain evidence="1">CCM 7684</strain>
    </source>
</reference>
<sequence length="249" mass="26968">MLSLFKNVLLFLTLIFFLPLGSHAAWWWNRGWSEHWSGADWSSARLLPPAEDVEGATVHVMAARVGRWRGIFAHHTWIVIKPADASRYTRYDVVGWGAPVRTDHREADARWFGNDPVVLVSLNGEAAEKAIPSIRRAVAGYPFAGSGSYRAWPGPNSNTFIAHVAQAVPALAPALLPTALGKDFRSTGFFAGFAPSGLGIQLSYDGLFGVTVGWVEGLEVNFLGAVAGLDLRRPAIKLPGWGRIGLAPA</sequence>
<dbReference type="RefSeq" id="WP_229729184.1">
    <property type="nucleotide sequence ID" value="NZ_BMCP01000001.1"/>
</dbReference>
<reference evidence="1" key="2">
    <citation type="submission" date="2020-09" db="EMBL/GenBank/DDBJ databases">
        <authorList>
            <person name="Sun Q."/>
            <person name="Sedlacek I."/>
        </authorList>
    </citation>
    <scope>NUCLEOTIDE SEQUENCE</scope>
    <source>
        <strain evidence="1">CCM 7684</strain>
    </source>
</reference>
<keyword evidence="2" id="KW-1185">Reference proteome</keyword>
<protein>
    <recommendedName>
        <fullName evidence="3">DUF3750 domain-containing protein</fullName>
    </recommendedName>
</protein>
<comment type="caution">
    <text evidence="1">The sequence shown here is derived from an EMBL/GenBank/DDBJ whole genome shotgun (WGS) entry which is preliminary data.</text>
</comment>
<dbReference type="Pfam" id="PF12570">
    <property type="entry name" value="DUF3750"/>
    <property type="match status" value="1"/>
</dbReference>
<dbReference type="Proteomes" id="UP000602745">
    <property type="component" value="Unassembled WGS sequence"/>
</dbReference>